<dbReference type="EMBL" id="CM017877">
    <property type="protein sequence ID" value="KAG1347144.1"/>
    <property type="molecule type" value="Genomic_DNA"/>
</dbReference>
<evidence type="ECO:0000313" key="3">
    <source>
        <dbReference type="Proteomes" id="UP000797356"/>
    </source>
</evidence>
<gene>
    <name evidence="2" type="ORF">COCNU_06G009730</name>
</gene>
<proteinExistence type="predicted"/>
<dbReference type="InterPro" id="IPR007877">
    <property type="entry name" value="DUF707"/>
</dbReference>
<accession>A0A8K0IBF8</accession>
<keyword evidence="3" id="KW-1185">Reference proteome</keyword>
<comment type="caution">
    <text evidence="2">The sequence shown here is derived from an EMBL/GenBank/DDBJ whole genome shotgun (WGS) entry which is preliminary data.</text>
</comment>
<dbReference type="Proteomes" id="UP000797356">
    <property type="component" value="Chromosome 6"/>
</dbReference>
<dbReference type="Pfam" id="PF05212">
    <property type="entry name" value="DUF707"/>
    <property type="match status" value="2"/>
</dbReference>
<sequence length="582" mass="67609">MVAVFCGFIRTLWDKYAKFRKCQRKMKQKLYLSVLCVVMLCIFYTTTNFQYQQTEFEARSRSFDSDLMTESYMTTSRIGYLPRGIVHSNSDMELKPLWVTKNSGSKELDQSHQNLLAISVGIKQKNNVDAIVSKFLPENFTVILFHYDGHVDGWHDLHWSNSVIHIAAPNQTKWWFAKRFLHPDVVSTYDYVFLWDEDLGVENFHPVRYLQIMKSEGLEISQPALDPKQSEIHHRITIRRKKGKVHRRVHGTRGSGYCSNASEGPPCTGWVEGMAPVFSRAAWRCTWYLIQNDLIHGWGMDMKLGYCAQESYMTTSRIGYLPRGIVHSNSDMELKPLWVTKNSGSKELDQSHQNLLAISVGIKQKNNVDAIVSKFLPENFTVILFHYDGHVDGWHDLHWSNSVIHIAAPNQTKWWFAKRFLHPDVVSTYDYVFLWDEDLGVENFHPVRYLQIMKSEGLEISQPALDPKQSEIHHRITIRRKKGKVHRRVHGTRGSGYCSNASEGPPCTGWVEGMAPVFSRAAWRCTWYLIQNDLIHGWGMDMKLGYCAQIRRQAKSELQNFQDRWDQAAKEDKDWIDPFQTH</sequence>
<reference evidence="2" key="1">
    <citation type="journal article" date="2017" name="Gigascience">
        <title>The genome draft of coconut (Cocos nucifera).</title>
        <authorList>
            <person name="Xiao Y."/>
            <person name="Xu P."/>
            <person name="Fan H."/>
            <person name="Baudouin L."/>
            <person name="Xia W."/>
            <person name="Bocs S."/>
            <person name="Xu J."/>
            <person name="Li Q."/>
            <person name="Guo A."/>
            <person name="Zhou L."/>
            <person name="Li J."/>
            <person name="Wu Y."/>
            <person name="Ma Z."/>
            <person name="Armero A."/>
            <person name="Issali A.E."/>
            <person name="Liu N."/>
            <person name="Peng M."/>
            <person name="Yang Y."/>
        </authorList>
    </citation>
    <scope>NUCLEOTIDE SEQUENCE</scope>
    <source>
        <tissue evidence="2">Spear leaf of Hainan Tall coconut</tissue>
    </source>
</reference>
<feature type="transmembrane region" description="Helical" evidence="1">
    <location>
        <begin position="30"/>
        <end position="51"/>
    </location>
</feature>
<evidence type="ECO:0000313" key="2">
    <source>
        <dbReference type="EMBL" id="KAG1347144.1"/>
    </source>
</evidence>
<dbReference type="OrthoDB" id="9985979at2759"/>
<keyword evidence="1" id="KW-1133">Transmembrane helix</keyword>
<dbReference type="AlphaFoldDB" id="A0A8K0IBF8"/>
<evidence type="ECO:0000256" key="1">
    <source>
        <dbReference type="SAM" id="Phobius"/>
    </source>
</evidence>
<protein>
    <recommendedName>
        <fullName evidence="4">Lysine ketoglutarate reductase trans-splicing-like protein</fullName>
    </recommendedName>
</protein>
<keyword evidence="1" id="KW-0472">Membrane</keyword>
<organism evidence="2 3">
    <name type="scientific">Cocos nucifera</name>
    <name type="common">Coconut palm</name>
    <dbReference type="NCBI Taxonomy" id="13894"/>
    <lineage>
        <taxon>Eukaryota</taxon>
        <taxon>Viridiplantae</taxon>
        <taxon>Streptophyta</taxon>
        <taxon>Embryophyta</taxon>
        <taxon>Tracheophyta</taxon>
        <taxon>Spermatophyta</taxon>
        <taxon>Magnoliopsida</taxon>
        <taxon>Liliopsida</taxon>
        <taxon>Arecaceae</taxon>
        <taxon>Arecoideae</taxon>
        <taxon>Cocoseae</taxon>
        <taxon>Attaleinae</taxon>
        <taxon>Cocos</taxon>
    </lineage>
</organism>
<name>A0A8K0IBF8_COCNU</name>
<evidence type="ECO:0008006" key="4">
    <source>
        <dbReference type="Google" id="ProtNLM"/>
    </source>
</evidence>
<dbReference type="PANTHER" id="PTHR31210">
    <property type="entry name" value="OS06G0731900 PROTEIN"/>
    <property type="match status" value="1"/>
</dbReference>
<reference evidence="2" key="2">
    <citation type="submission" date="2019-07" db="EMBL/GenBank/DDBJ databases">
        <authorList>
            <person name="Yang Y."/>
            <person name="Bocs S."/>
            <person name="Baudouin L."/>
        </authorList>
    </citation>
    <scope>NUCLEOTIDE SEQUENCE</scope>
    <source>
        <tissue evidence="2">Spear leaf of Hainan Tall coconut</tissue>
    </source>
</reference>
<keyword evidence="1" id="KW-0812">Transmembrane</keyword>
<dbReference type="PANTHER" id="PTHR31210:SF47">
    <property type="entry name" value="OS07G0564800 PROTEIN"/>
    <property type="match status" value="1"/>
</dbReference>